<accession>A0A512B7K0</accession>
<comment type="caution">
    <text evidence="2">The sequence shown here is derived from an EMBL/GenBank/DDBJ whole genome shotgun (WGS) entry which is preliminary data.</text>
</comment>
<feature type="domain" description="Nudix hydrolase" evidence="1">
    <location>
        <begin position="63"/>
        <end position="202"/>
    </location>
</feature>
<gene>
    <name evidence="2" type="ORF">SAE01_04310</name>
</gene>
<reference evidence="2 3" key="1">
    <citation type="submission" date="2019-07" db="EMBL/GenBank/DDBJ databases">
        <title>Whole genome shotgun sequence of Segetibacter aerophilus NBRC 106135.</title>
        <authorList>
            <person name="Hosoyama A."/>
            <person name="Uohara A."/>
            <person name="Ohji S."/>
            <person name="Ichikawa N."/>
        </authorList>
    </citation>
    <scope>NUCLEOTIDE SEQUENCE [LARGE SCALE GENOMIC DNA]</scope>
    <source>
        <strain evidence="2 3">NBRC 106135</strain>
    </source>
</reference>
<dbReference type="SUPFAM" id="SSF55811">
    <property type="entry name" value="Nudix"/>
    <property type="match status" value="1"/>
</dbReference>
<dbReference type="RefSeq" id="WP_147201880.1">
    <property type="nucleotide sequence ID" value="NZ_BJYT01000001.1"/>
</dbReference>
<sequence length="202" mass="23243">MPATTKVKAVIDQLFLMESKEEILGLIDIYLEEFPNEKEEVSQLGQFLKEHEGHDLIDRKNFHGHITTSAFIVNQDASSVLLLKHKSLNRWLQPGGHVDSTDTSLQSAALREAFEETGLAPDNLELLSPKIFDVDSHHIPENPRKQEPAHIHHDLRFLFKCATPQVLAICEEESSDSQWIPFDRLQDNEDFYWLEEKVKLFS</sequence>
<dbReference type="PANTHER" id="PTHR43736">
    <property type="entry name" value="ADP-RIBOSE PYROPHOSPHATASE"/>
    <property type="match status" value="1"/>
</dbReference>
<evidence type="ECO:0000313" key="2">
    <source>
        <dbReference type="EMBL" id="GEO07935.1"/>
    </source>
</evidence>
<dbReference type="InterPro" id="IPR000086">
    <property type="entry name" value="NUDIX_hydrolase_dom"/>
</dbReference>
<dbReference type="Pfam" id="PF00293">
    <property type="entry name" value="NUDIX"/>
    <property type="match status" value="1"/>
</dbReference>
<dbReference type="EMBL" id="BJYT01000001">
    <property type="protein sequence ID" value="GEO07935.1"/>
    <property type="molecule type" value="Genomic_DNA"/>
</dbReference>
<evidence type="ECO:0000313" key="3">
    <source>
        <dbReference type="Proteomes" id="UP000321513"/>
    </source>
</evidence>
<evidence type="ECO:0000259" key="1">
    <source>
        <dbReference type="PROSITE" id="PS51462"/>
    </source>
</evidence>
<dbReference type="Gene3D" id="3.90.79.10">
    <property type="entry name" value="Nucleoside Triphosphate Pyrophosphohydrolase"/>
    <property type="match status" value="1"/>
</dbReference>
<organism evidence="2 3">
    <name type="scientific">Segetibacter aerophilus</name>
    <dbReference type="NCBI Taxonomy" id="670293"/>
    <lineage>
        <taxon>Bacteria</taxon>
        <taxon>Pseudomonadati</taxon>
        <taxon>Bacteroidota</taxon>
        <taxon>Chitinophagia</taxon>
        <taxon>Chitinophagales</taxon>
        <taxon>Chitinophagaceae</taxon>
        <taxon>Segetibacter</taxon>
    </lineage>
</organism>
<dbReference type="OrthoDB" id="9787880at2"/>
<name>A0A512B7K0_9BACT</name>
<proteinExistence type="predicted"/>
<keyword evidence="3" id="KW-1185">Reference proteome</keyword>
<dbReference type="AlphaFoldDB" id="A0A512B7K0"/>
<dbReference type="Proteomes" id="UP000321513">
    <property type="component" value="Unassembled WGS sequence"/>
</dbReference>
<dbReference type="PROSITE" id="PS51462">
    <property type="entry name" value="NUDIX"/>
    <property type="match status" value="1"/>
</dbReference>
<dbReference type="PANTHER" id="PTHR43736:SF1">
    <property type="entry name" value="DIHYDRONEOPTERIN TRIPHOSPHATE DIPHOSPHATASE"/>
    <property type="match status" value="1"/>
</dbReference>
<protein>
    <recommendedName>
        <fullName evidence="1">Nudix hydrolase domain-containing protein</fullName>
    </recommendedName>
</protein>
<dbReference type="InterPro" id="IPR015797">
    <property type="entry name" value="NUDIX_hydrolase-like_dom_sf"/>
</dbReference>
<dbReference type="CDD" id="cd03674">
    <property type="entry name" value="NUDIX_Hydrolase"/>
    <property type="match status" value="1"/>
</dbReference>